<evidence type="ECO:0000313" key="2">
    <source>
        <dbReference type="Proteomes" id="UP000828390"/>
    </source>
</evidence>
<dbReference type="Proteomes" id="UP000828390">
    <property type="component" value="Unassembled WGS sequence"/>
</dbReference>
<keyword evidence="2" id="KW-1185">Reference proteome</keyword>
<sequence length="74" mass="8567">MADQIIEGGRIIAYKIQWFNGIWSNWFVSGVNDLNIKFNLGPSGHCPGMKANTMTRFCGYFYDHNHHYIICKPK</sequence>
<protein>
    <submittedName>
        <fullName evidence="1">Uncharacterized protein</fullName>
    </submittedName>
</protein>
<reference evidence="1" key="1">
    <citation type="journal article" date="2019" name="bioRxiv">
        <title>The Genome of the Zebra Mussel, Dreissena polymorpha: A Resource for Invasive Species Research.</title>
        <authorList>
            <person name="McCartney M.A."/>
            <person name="Auch B."/>
            <person name="Kono T."/>
            <person name="Mallez S."/>
            <person name="Zhang Y."/>
            <person name="Obille A."/>
            <person name="Becker A."/>
            <person name="Abrahante J.E."/>
            <person name="Garbe J."/>
            <person name="Badalamenti J.P."/>
            <person name="Herman A."/>
            <person name="Mangelson H."/>
            <person name="Liachko I."/>
            <person name="Sullivan S."/>
            <person name="Sone E.D."/>
            <person name="Koren S."/>
            <person name="Silverstein K.A.T."/>
            <person name="Beckman K.B."/>
            <person name="Gohl D.M."/>
        </authorList>
    </citation>
    <scope>NUCLEOTIDE SEQUENCE</scope>
    <source>
        <strain evidence="1">Duluth1</strain>
        <tissue evidence="1">Whole animal</tissue>
    </source>
</reference>
<organism evidence="1 2">
    <name type="scientific">Dreissena polymorpha</name>
    <name type="common">Zebra mussel</name>
    <name type="synonym">Mytilus polymorpha</name>
    <dbReference type="NCBI Taxonomy" id="45954"/>
    <lineage>
        <taxon>Eukaryota</taxon>
        <taxon>Metazoa</taxon>
        <taxon>Spiralia</taxon>
        <taxon>Lophotrochozoa</taxon>
        <taxon>Mollusca</taxon>
        <taxon>Bivalvia</taxon>
        <taxon>Autobranchia</taxon>
        <taxon>Heteroconchia</taxon>
        <taxon>Euheterodonta</taxon>
        <taxon>Imparidentia</taxon>
        <taxon>Neoheterodontei</taxon>
        <taxon>Myida</taxon>
        <taxon>Dreissenoidea</taxon>
        <taxon>Dreissenidae</taxon>
        <taxon>Dreissena</taxon>
    </lineage>
</organism>
<name>A0A9D4E1N4_DREPO</name>
<dbReference type="AlphaFoldDB" id="A0A9D4E1N4"/>
<dbReference type="EMBL" id="JAIWYP010000009">
    <property type="protein sequence ID" value="KAH3770800.1"/>
    <property type="molecule type" value="Genomic_DNA"/>
</dbReference>
<reference evidence="1" key="2">
    <citation type="submission" date="2020-11" db="EMBL/GenBank/DDBJ databases">
        <authorList>
            <person name="McCartney M.A."/>
            <person name="Auch B."/>
            <person name="Kono T."/>
            <person name="Mallez S."/>
            <person name="Becker A."/>
            <person name="Gohl D.M."/>
            <person name="Silverstein K.A.T."/>
            <person name="Koren S."/>
            <person name="Bechman K.B."/>
            <person name="Herman A."/>
            <person name="Abrahante J.E."/>
            <person name="Garbe J."/>
        </authorList>
    </citation>
    <scope>NUCLEOTIDE SEQUENCE</scope>
    <source>
        <strain evidence="1">Duluth1</strain>
        <tissue evidence="1">Whole animal</tissue>
    </source>
</reference>
<gene>
    <name evidence="1" type="ORF">DPMN_172093</name>
</gene>
<comment type="caution">
    <text evidence="1">The sequence shown here is derived from an EMBL/GenBank/DDBJ whole genome shotgun (WGS) entry which is preliminary data.</text>
</comment>
<accession>A0A9D4E1N4</accession>
<proteinExistence type="predicted"/>
<evidence type="ECO:0000313" key="1">
    <source>
        <dbReference type="EMBL" id="KAH3770800.1"/>
    </source>
</evidence>